<evidence type="ECO:0000256" key="1">
    <source>
        <dbReference type="SAM" id="MobiDB-lite"/>
    </source>
</evidence>
<dbReference type="Proteomes" id="UP000253324">
    <property type="component" value="Unassembled WGS sequence"/>
</dbReference>
<accession>A0A368YZ08</accession>
<evidence type="ECO:0000313" key="2">
    <source>
        <dbReference type="EMBL" id="RCW85435.1"/>
    </source>
</evidence>
<dbReference type="EMBL" id="QPJM01000003">
    <property type="protein sequence ID" value="RCW85435.1"/>
    <property type="molecule type" value="Genomic_DNA"/>
</dbReference>
<feature type="region of interest" description="Disordered" evidence="1">
    <location>
        <begin position="191"/>
        <end position="214"/>
    </location>
</feature>
<keyword evidence="3" id="KW-1185">Reference proteome</keyword>
<feature type="compositionally biased region" description="Polar residues" evidence="1">
    <location>
        <begin position="193"/>
        <end position="206"/>
    </location>
</feature>
<gene>
    <name evidence="2" type="ORF">C7476_103278</name>
</gene>
<reference evidence="2 3" key="1">
    <citation type="submission" date="2018-07" db="EMBL/GenBank/DDBJ databases">
        <title>Genomic Encyclopedia of Type Strains, Phase III (KMG-III): the genomes of soil and plant-associated and newly described type strains.</title>
        <authorList>
            <person name="Whitman W."/>
        </authorList>
    </citation>
    <scope>NUCLEOTIDE SEQUENCE [LARGE SCALE GENOMIC DNA]</scope>
    <source>
        <strain evidence="2 3">31-25a</strain>
    </source>
</reference>
<sequence>MKPSMSHPTTFTPTQTAAEMNGIHITATTKSSSGGSRLPECRYAYQAGYSSNEISEIRVTPSMRWSLADGLLAIHRKSAAATTKNEEKANIAKKNISRAPPNPLGSGNAHATRSPNGLSKTILYRTPDVSPLATSQTKNITGPVKQAAISTARRVLESTANLPLPTLGLPYSTLHIRRGASIEFYAIEGTGAGSTSQETPEITFSETPPRKAIL</sequence>
<organism evidence="2 3">
    <name type="scientific">Phyllobacterium bourgognense</name>
    <dbReference type="NCBI Taxonomy" id="314236"/>
    <lineage>
        <taxon>Bacteria</taxon>
        <taxon>Pseudomonadati</taxon>
        <taxon>Pseudomonadota</taxon>
        <taxon>Alphaproteobacteria</taxon>
        <taxon>Hyphomicrobiales</taxon>
        <taxon>Phyllobacteriaceae</taxon>
        <taxon>Phyllobacterium</taxon>
    </lineage>
</organism>
<name>A0A368YZ08_9HYPH</name>
<dbReference type="AlphaFoldDB" id="A0A368YZ08"/>
<evidence type="ECO:0000313" key="3">
    <source>
        <dbReference type="Proteomes" id="UP000253324"/>
    </source>
</evidence>
<proteinExistence type="predicted"/>
<protein>
    <submittedName>
        <fullName evidence="2">Uncharacterized protein</fullName>
    </submittedName>
</protein>
<comment type="caution">
    <text evidence="2">The sequence shown here is derived from an EMBL/GenBank/DDBJ whole genome shotgun (WGS) entry which is preliminary data.</text>
</comment>
<feature type="region of interest" description="Disordered" evidence="1">
    <location>
        <begin position="83"/>
        <end position="116"/>
    </location>
</feature>